<evidence type="ECO:0000313" key="14">
    <source>
        <dbReference type="Proteomes" id="UP000072421"/>
    </source>
</evidence>
<dbReference type="PRINTS" id="PR00182">
    <property type="entry name" value="ECOLNEIPORIN"/>
</dbReference>
<feature type="chain" id="PRO_5007276687" evidence="11">
    <location>
        <begin position="24"/>
        <end position="393"/>
    </location>
</feature>
<keyword evidence="7" id="KW-0406">Ion transport</keyword>
<dbReference type="InterPro" id="IPR033900">
    <property type="entry name" value="Gram_neg_porin_domain"/>
</dbReference>
<organism evidence="13">
    <name type="scientific">Collimonas fungivorans</name>
    <dbReference type="NCBI Taxonomy" id="158899"/>
    <lineage>
        <taxon>Bacteria</taxon>
        <taxon>Pseudomonadati</taxon>
        <taxon>Pseudomonadota</taxon>
        <taxon>Betaproteobacteria</taxon>
        <taxon>Burkholderiales</taxon>
        <taxon>Oxalobacteraceae</taxon>
        <taxon>Collimonas</taxon>
    </lineage>
</organism>
<dbReference type="InterPro" id="IPR002299">
    <property type="entry name" value="Porin_Neis"/>
</dbReference>
<evidence type="ECO:0000256" key="10">
    <source>
        <dbReference type="ARBA" id="ARBA00023237"/>
    </source>
</evidence>
<accession>A0A127P7I5</accession>
<keyword evidence="3" id="KW-0813">Transport</keyword>
<dbReference type="Pfam" id="PF13609">
    <property type="entry name" value="Porin_4"/>
    <property type="match status" value="1"/>
</dbReference>
<comment type="subunit">
    <text evidence="2">Homotrimer.</text>
</comment>
<dbReference type="InterPro" id="IPR023614">
    <property type="entry name" value="Porin_dom_sf"/>
</dbReference>
<evidence type="ECO:0000256" key="8">
    <source>
        <dbReference type="ARBA" id="ARBA00023114"/>
    </source>
</evidence>
<evidence type="ECO:0000256" key="6">
    <source>
        <dbReference type="ARBA" id="ARBA00022729"/>
    </source>
</evidence>
<dbReference type="GO" id="GO:0009279">
    <property type="term" value="C:cell outer membrane"/>
    <property type="evidence" value="ECO:0007669"/>
    <property type="project" value="UniProtKB-SubCell"/>
</dbReference>
<name>A0A127P7I5_9BURK</name>
<dbReference type="Gene3D" id="2.40.160.10">
    <property type="entry name" value="Porin"/>
    <property type="match status" value="1"/>
</dbReference>
<evidence type="ECO:0000256" key="5">
    <source>
        <dbReference type="ARBA" id="ARBA00022692"/>
    </source>
</evidence>
<dbReference type="InterPro" id="IPR001702">
    <property type="entry name" value="Porin_Gram-ve"/>
</dbReference>
<evidence type="ECO:0000256" key="4">
    <source>
        <dbReference type="ARBA" id="ARBA00022452"/>
    </source>
</evidence>
<evidence type="ECO:0000256" key="9">
    <source>
        <dbReference type="ARBA" id="ARBA00023136"/>
    </source>
</evidence>
<dbReference type="CDD" id="cd00342">
    <property type="entry name" value="gram_neg_porins"/>
    <property type="match status" value="1"/>
</dbReference>
<keyword evidence="8" id="KW-0626">Porin</keyword>
<evidence type="ECO:0000256" key="1">
    <source>
        <dbReference type="ARBA" id="ARBA00004571"/>
    </source>
</evidence>
<evidence type="ECO:0000256" key="3">
    <source>
        <dbReference type="ARBA" id="ARBA00022448"/>
    </source>
</evidence>
<keyword evidence="6 11" id="KW-0732">Signal</keyword>
<dbReference type="PANTHER" id="PTHR34501">
    <property type="entry name" value="PROTEIN YDDL-RELATED"/>
    <property type="match status" value="1"/>
</dbReference>
<comment type="subcellular location">
    <subcellularLocation>
        <location evidence="1">Cell outer membrane</location>
        <topology evidence="1">Multi-pass membrane protein</topology>
    </subcellularLocation>
</comment>
<dbReference type="AlphaFoldDB" id="A0A127P7I5"/>
<dbReference type="PANTHER" id="PTHR34501:SF9">
    <property type="entry name" value="MAJOR OUTER MEMBRANE PROTEIN P.IA"/>
    <property type="match status" value="1"/>
</dbReference>
<dbReference type="GO" id="GO:0034220">
    <property type="term" value="P:monoatomic ion transmembrane transport"/>
    <property type="evidence" value="ECO:0007669"/>
    <property type="project" value="InterPro"/>
</dbReference>
<proteinExistence type="predicted"/>
<evidence type="ECO:0000256" key="11">
    <source>
        <dbReference type="SAM" id="SignalP"/>
    </source>
</evidence>
<dbReference type="PRINTS" id="PR00184">
    <property type="entry name" value="NEISSPPORIN"/>
</dbReference>
<dbReference type="GO" id="GO:0046930">
    <property type="term" value="C:pore complex"/>
    <property type="evidence" value="ECO:0007669"/>
    <property type="project" value="UniProtKB-KW"/>
</dbReference>
<keyword evidence="4" id="KW-1134">Transmembrane beta strand</keyword>
<dbReference type="Proteomes" id="UP000072421">
    <property type="component" value="Chromosome"/>
</dbReference>
<keyword evidence="9" id="KW-0472">Membrane</keyword>
<dbReference type="EMBL" id="CP013232">
    <property type="protein sequence ID" value="AMO93713.1"/>
    <property type="molecule type" value="Genomic_DNA"/>
</dbReference>
<dbReference type="RefSeq" id="WP_061538939.1">
    <property type="nucleotide sequence ID" value="NZ_CP013232.1"/>
</dbReference>
<dbReference type="GO" id="GO:0015288">
    <property type="term" value="F:porin activity"/>
    <property type="evidence" value="ECO:0007669"/>
    <property type="project" value="UniProtKB-KW"/>
</dbReference>
<keyword evidence="10" id="KW-0998">Cell outer membrane</keyword>
<protein>
    <submittedName>
        <fullName evidence="13">Gram-negative porin family protein</fullName>
    </submittedName>
</protein>
<dbReference type="InterPro" id="IPR050298">
    <property type="entry name" value="Gram-neg_bact_OMP"/>
</dbReference>
<dbReference type="PATRIC" id="fig|158899.10.peg.1006"/>
<evidence type="ECO:0000259" key="12">
    <source>
        <dbReference type="Pfam" id="PF13609"/>
    </source>
</evidence>
<gene>
    <name evidence="13" type="ORF">CFter6_0995</name>
</gene>
<sequence length="393" mass="40994">MKHKTLALLTAAASLAGASHVRAQNSVTIYGTADAAIIYSSSQRGHANTYMNSGNLNASKLGFSGSEDLGGGSKALFTLEQGFNIDNGAQSDPSKAFNRQSFIGLSNAGYGTFTLGRQYTPYWRYVGGLGPTGVLTGATGSHPGDLDGLDTTIRINNSLVYATPVIAGFQASALYGFGENAGTMGSGNTVSAALRYDINAFSVALGYLKLTNNNLKGFAPWDPNVTSGSYAQSPVNAGYASARSVQMIAAAARYQASGNLMLGLNFSNVQMTPGAASLFTHQASFNTAGLISSYKLTPAVTLAAGYSYTRESAANGISNPARYQQLSLEQTYDFSKRTALYFLEAYQKARGQTLGKDGVTAVDAVAVVGDSQNGTPSSNGKQIVAAIGIRHQF</sequence>
<feature type="domain" description="Porin" evidence="12">
    <location>
        <begin position="11"/>
        <end position="346"/>
    </location>
</feature>
<keyword evidence="5" id="KW-0812">Transmembrane</keyword>
<feature type="signal peptide" evidence="11">
    <location>
        <begin position="1"/>
        <end position="23"/>
    </location>
</feature>
<dbReference type="SUPFAM" id="SSF56935">
    <property type="entry name" value="Porins"/>
    <property type="match status" value="1"/>
</dbReference>
<evidence type="ECO:0000313" key="13">
    <source>
        <dbReference type="EMBL" id="AMO93713.1"/>
    </source>
</evidence>
<reference evidence="13 14" key="1">
    <citation type="submission" date="2015-11" db="EMBL/GenBank/DDBJ databases">
        <title>Exploring the genomic traits of fungus-feeding bacterial genus Collimonas.</title>
        <authorList>
            <person name="Song C."/>
            <person name="Schmidt R."/>
            <person name="de Jager V."/>
            <person name="Krzyzanowska D."/>
            <person name="Jongedijk E."/>
            <person name="Cankar K."/>
            <person name="Beekwilder J."/>
            <person name="van Veen A."/>
            <person name="de Boer W."/>
            <person name="van Veen J.A."/>
            <person name="Garbeva P."/>
        </authorList>
    </citation>
    <scope>NUCLEOTIDE SEQUENCE [LARGE SCALE GENOMIC DNA]</scope>
    <source>
        <strain evidence="13 14">Ter6</strain>
    </source>
</reference>
<evidence type="ECO:0000256" key="7">
    <source>
        <dbReference type="ARBA" id="ARBA00023065"/>
    </source>
</evidence>
<evidence type="ECO:0000256" key="2">
    <source>
        <dbReference type="ARBA" id="ARBA00011233"/>
    </source>
</evidence>
<dbReference type="OrthoDB" id="5293374at2"/>